<dbReference type="PANTHER" id="PTHR47199:SF2">
    <property type="entry name" value="PHOTOSYSTEM II STABILITY_ASSEMBLY FACTOR HCF136, CHLOROPLASTIC"/>
    <property type="match status" value="1"/>
</dbReference>
<feature type="domain" description="Photosynthesis system II assembly factor Ycf48/Hcf136-like" evidence="3">
    <location>
        <begin position="191"/>
        <end position="341"/>
    </location>
</feature>
<evidence type="ECO:0000256" key="2">
    <source>
        <dbReference type="ARBA" id="ARBA00023276"/>
    </source>
</evidence>
<dbReference type="Proteomes" id="UP000054683">
    <property type="component" value="Unassembled WGS sequence"/>
</dbReference>
<evidence type="ECO:0000259" key="3">
    <source>
        <dbReference type="Pfam" id="PF14870"/>
    </source>
</evidence>
<dbReference type="AlphaFoldDB" id="A0A158I5C4"/>
<dbReference type="PANTHER" id="PTHR47199">
    <property type="entry name" value="PHOTOSYSTEM II STABILITY/ASSEMBLY FACTOR HCF136, CHLOROPLASTIC"/>
    <property type="match status" value="1"/>
</dbReference>
<keyword evidence="2" id="KW-0604">Photosystem II</keyword>
<evidence type="ECO:0000256" key="1">
    <source>
        <dbReference type="ARBA" id="ARBA00022531"/>
    </source>
</evidence>
<organism evidence="4 5">
    <name type="scientific">Caballeronia udeis</name>
    <dbReference type="NCBI Taxonomy" id="1232866"/>
    <lineage>
        <taxon>Bacteria</taxon>
        <taxon>Pseudomonadati</taxon>
        <taxon>Pseudomonadota</taxon>
        <taxon>Betaproteobacteria</taxon>
        <taxon>Burkholderiales</taxon>
        <taxon>Burkholderiaceae</taxon>
        <taxon>Caballeronia</taxon>
    </lineage>
</organism>
<feature type="domain" description="Photosynthesis system II assembly factor Ycf48/Hcf136-like" evidence="3">
    <location>
        <begin position="100"/>
        <end position="147"/>
    </location>
</feature>
<dbReference type="EMBL" id="FCOK02000041">
    <property type="protein sequence ID" value="SAL51802.1"/>
    <property type="molecule type" value="Genomic_DNA"/>
</dbReference>
<accession>A0A158I5C4</accession>
<dbReference type="InterPro" id="IPR028203">
    <property type="entry name" value="PSII_CF48-like_dom"/>
</dbReference>
<evidence type="ECO:0000313" key="4">
    <source>
        <dbReference type="EMBL" id="SAL51802.1"/>
    </source>
</evidence>
<dbReference type="InterPro" id="IPR015943">
    <property type="entry name" value="WD40/YVTN_repeat-like_dom_sf"/>
</dbReference>
<reference evidence="4 5" key="1">
    <citation type="submission" date="2016-01" db="EMBL/GenBank/DDBJ databases">
        <authorList>
            <person name="Oliw E.H."/>
        </authorList>
    </citation>
    <scope>NUCLEOTIDE SEQUENCE [LARGE SCALE GENOMIC DNA]</scope>
    <source>
        <strain evidence="4">LMG 27134</strain>
    </source>
</reference>
<proteinExistence type="predicted"/>
<dbReference type="Pfam" id="PF14870">
    <property type="entry name" value="PSII_BNR"/>
    <property type="match status" value="2"/>
</dbReference>
<name>A0A158I5C4_9BURK</name>
<dbReference type="InterPro" id="IPR036278">
    <property type="entry name" value="Sialidase_sf"/>
</dbReference>
<dbReference type="GO" id="GO:0009523">
    <property type="term" value="C:photosystem II"/>
    <property type="evidence" value="ECO:0007669"/>
    <property type="project" value="UniProtKB-KW"/>
</dbReference>
<keyword evidence="4" id="KW-0378">Hydrolase</keyword>
<dbReference type="SUPFAM" id="SSF50939">
    <property type="entry name" value="Sialidases"/>
    <property type="match status" value="1"/>
</dbReference>
<keyword evidence="1" id="KW-0602">Photosynthesis</keyword>
<protein>
    <submittedName>
        <fullName evidence="4">Glycosyl hydrolase BNR repeat-containing glycosyl hydrolase</fullName>
    </submittedName>
</protein>
<dbReference type="GO" id="GO:0015979">
    <property type="term" value="P:photosynthesis"/>
    <property type="evidence" value="ECO:0007669"/>
    <property type="project" value="UniProtKB-KW"/>
</dbReference>
<dbReference type="GO" id="GO:0016787">
    <property type="term" value="F:hydrolase activity"/>
    <property type="evidence" value="ECO:0007669"/>
    <property type="project" value="UniProtKB-KW"/>
</dbReference>
<gene>
    <name evidence="4" type="ORF">AWB69_05329</name>
</gene>
<evidence type="ECO:0000313" key="5">
    <source>
        <dbReference type="Proteomes" id="UP000054683"/>
    </source>
</evidence>
<dbReference type="Gene3D" id="2.130.10.10">
    <property type="entry name" value="YVTN repeat-like/Quinoprotein amine dehydrogenase"/>
    <property type="match status" value="2"/>
</dbReference>
<sequence>MPSRQKAYVDEPGAEAGGAAACVDTMSSFLPRSALVVTLASVWTFLASPAFSEPVMPVLVRPALATPQASHSVLIDIARAGTRLVAVGERGIVITSDDNGQSWCQSSVPVSVTLTAVQFVDSKNGWAVGHSGVVLRSQDGGASWTKQLDGVRAASLIVEDAKHAIASNPGSSAQATLKAAQQFLSDGPDKPFLYVHFDDVLHGYVVGAYGLIFHTADGGESWQSWLRFVDNPKGLNLYSIQSDGNTLYLAGEQGYFARSGDGGKSFKHIPTPRDASYFAMQVMPGGGVVVAGLRGSAFESTDRGDAWQPTTFESSESFSALVRMRDGRLLFANEAGEFFVQPSLNHPVESLGVASSHSVNAAVEAANGSLVTVGFRGVRVVGRNTIASTIPQGAVK</sequence>